<proteinExistence type="predicted"/>
<keyword evidence="10" id="KW-0067">ATP-binding</keyword>
<keyword evidence="9" id="KW-0862">Zinc</keyword>
<evidence type="ECO:0000256" key="4">
    <source>
        <dbReference type="ARBA" id="ARBA00022737"/>
    </source>
</evidence>
<keyword evidence="3" id="KW-0479">Metal-binding</keyword>
<evidence type="ECO:0000256" key="7">
    <source>
        <dbReference type="ARBA" id="ARBA00022769"/>
    </source>
</evidence>
<evidence type="ECO:0000256" key="5">
    <source>
        <dbReference type="ARBA" id="ARBA00022741"/>
    </source>
</evidence>
<dbReference type="NCBIfam" id="TIGR00630">
    <property type="entry name" value="uvra"/>
    <property type="match status" value="1"/>
</dbReference>
<evidence type="ECO:0000256" key="13">
    <source>
        <dbReference type="ARBA" id="ARBA00023204"/>
    </source>
</evidence>
<dbReference type="PROSITE" id="PS00211">
    <property type="entry name" value="ABC_TRANSPORTER_1"/>
    <property type="match status" value="2"/>
</dbReference>
<dbReference type="CDD" id="cd03271">
    <property type="entry name" value="ABC_UvrA_II"/>
    <property type="match status" value="1"/>
</dbReference>
<dbReference type="EMBL" id="UOGL01000418">
    <property type="protein sequence ID" value="VAX40264.1"/>
    <property type="molecule type" value="Genomic_DNA"/>
</dbReference>
<dbReference type="PANTHER" id="PTHR43152:SF2">
    <property type="entry name" value="DRUG RESISTANCE ABC TRANSPORTER"/>
    <property type="match status" value="1"/>
</dbReference>
<protein>
    <submittedName>
        <fullName evidence="15">Excinuclease ABC subunit A</fullName>
    </submittedName>
</protein>
<evidence type="ECO:0000256" key="1">
    <source>
        <dbReference type="ARBA" id="ARBA00004496"/>
    </source>
</evidence>
<dbReference type="Pfam" id="PF17760">
    <property type="entry name" value="UvrA_inter"/>
    <property type="match status" value="1"/>
</dbReference>
<dbReference type="InterPro" id="IPR041102">
    <property type="entry name" value="UvrA_inter"/>
</dbReference>
<evidence type="ECO:0000256" key="3">
    <source>
        <dbReference type="ARBA" id="ARBA00022723"/>
    </source>
</evidence>
<keyword evidence="11" id="KW-0267">Excision nuclease</keyword>
<feature type="non-terminal residue" evidence="15">
    <location>
        <position position="1"/>
    </location>
</feature>
<dbReference type="GO" id="GO:0006289">
    <property type="term" value="P:nucleotide-excision repair"/>
    <property type="evidence" value="ECO:0007669"/>
    <property type="project" value="InterPro"/>
</dbReference>
<dbReference type="GO" id="GO:0004518">
    <property type="term" value="F:nuclease activity"/>
    <property type="evidence" value="ECO:0007669"/>
    <property type="project" value="UniProtKB-KW"/>
</dbReference>
<dbReference type="Gene3D" id="1.20.1580.10">
    <property type="entry name" value="ABC transporter ATPase like domain"/>
    <property type="match status" value="2"/>
</dbReference>
<keyword evidence="12" id="KW-0238">DNA-binding</keyword>
<evidence type="ECO:0000256" key="2">
    <source>
        <dbReference type="ARBA" id="ARBA00022490"/>
    </source>
</evidence>
<dbReference type="Pfam" id="PF17755">
    <property type="entry name" value="UvrA_DNA-bind"/>
    <property type="match status" value="1"/>
</dbReference>
<dbReference type="InterPro" id="IPR027417">
    <property type="entry name" value="P-loop_NTPase"/>
</dbReference>
<evidence type="ECO:0000256" key="10">
    <source>
        <dbReference type="ARBA" id="ARBA00022840"/>
    </source>
</evidence>
<gene>
    <name evidence="15" type="ORF">MNBD_PLANCTO02-3103</name>
</gene>
<dbReference type="GO" id="GO:0009380">
    <property type="term" value="C:excinuclease repair complex"/>
    <property type="evidence" value="ECO:0007669"/>
    <property type="project" value="InterPro"/>
</dbReference>
<keyword evidence="7" id="KW-0228">DNA excision</keyword>
<dbReference type="SUPFAM" id="SSF52540">
    <property type="entry name" value="P-loop containing nucleoside triphosphate hydrolases"/>
    <property type="match status" value="2"/>
</dbReference>
<dbReference type="Gene3D" id="3.40.50.300">
    <property type="entry name" value="P-loop containing nucleotide triphosphate hydrolases"/>
    <property type="match status" value="2"/>
</dbReference>
<dbReference type="InterPro" id="IPR003439">
    <property type="entry name" value="ABC_transporter-like_ATP-bd"/>
</dbReference>
<dbReference type="Gene3D" id="1.10.8.280">
    <property type="entry name" value="ABC transporter ATPase domain-like"/>
    <property type="match status" value="1"/>
</dbReference>
<evidence type="ECO:0000256" key="6">
    <source>
        <dbReference type="ARBA" id="ARBA00022763"/>
    </source>
</evidence>
<dbReference type="Gene3D" id="3.30.1490.20">
    <property type="entry name" value="ATP-grasp fold, A domain"/>
    <property type="match status" value="1"/>
</dbReference>
<keyword evidence="4" id="KW-0677">Repeat</keyword>
<keyword evidence="8" id="KW-0863">Zinc-finger</keyword>
<organism evidence="15">
    <name type="scientific">hydrothermal vent metagenome</name>
    <dbReference type="NCBI Taxonomy" id="652676"/>
    <lineage>
        <taxon>unclassified sequences</taxon>
        <taxon>metagenomes</taxon>
        <taxon>ecological metagenomes</taxon>
    </lineage>
</organism>
<keyword evidence="5" id="KW-0547">Nucleotide-binding</keyword>
<dbReference type="GO" id="GO:0003677">
    <property type="term" value="F:DNA binding"/>
    <property type="evidence" value="ECO:0007669"/>
    <property type="project" value="UniProtKB-KW"/>
</dbReference>
<dbReference type="InterPro" id="IPR017871">
    <property type="entry name" value="ABC_transporter-like_CS"/>
</dbReference>
<dbReference type="InterPro" id="IPR013815">
    <property type="entry name" value="ATP_grasp_subdomain_1"/>
</dbReference>
<dbReference type="GO" id="GO:0008270">
    <property type="term" value="F:zinc ion binding"/>
    <property type="evidence" value="ECO:0007669"/>
    <property type="project" value="UniProtKB-KW"/>
</dbReference>
<dbReference type="PANTHER" id="PTHR43152">
    <property type="entry name" value="UVRABC SYSTEM PROTEIN A"/>
    <property type="match status" value="1"/>
</dbReference>
<keyword evidence="6" id="KW-0227">DNA damage</keyword>
<sequence length="1207" mass="135507">QSYCPYCEIPVETQTTDEVIEKVLNLPPQTKCLLLSPQEVPTGTAYDKLWKQIEQDGFQRVRVDGKVYRVTEVPKIDKRRKHEIEVVVDRITIDRKKRSRIAESVETALELGDGLLRIAIVDNAFDETDWEVIQQSLHFACTECEESFEELTPHNFSFNSPLGWCDECEGLGIEYGTNLSALIGDTSRTLQQGAVSAFPQVKENELFHNMLLAMSQTERIPLDIPWSQMELSHQRKILHGTGDRWFKLKFDDQKTMQFQYKGLYPAIEEASRVSYPHRQRLSEMIGEVPCSACGGSRLRNDAAAVRFAGKTLQQICALPLEDSLKFLKSIKLKATEKKIAGELLTEATGRLSFLVEVGLTYLSMSRSMPTLSGGEAQRIRLAGQIGRALTGVLYVLDEPTIGLHPRDNDRLIQALDRLRKLGNTLVLVEHDREVIDAADRLYDFGPAAGRLGGIITAEGTPRQLQKKEESLTGAYLANKKEIAIPLERLMPAIDITAVTPEKLDRHHTPPGGGWLQLLGARKNNLRSVNLQIPLGTLTCITGVSGSGKSSLIEATLAPAMKKILNRSNSRKSYNWDDDEEETAIFDELLGLENVNKMIIVDQQPLGNTPSSNPATYTGLFDHIRELFVRLPEAKVRGYKAGRFSFNRAGGRCDDCEGHGQKKIEMHFLPDVWVECETCLGKRYNQETLTVKFQGASIADVLEMSIDDALKLFRNIPKIRGYLATLSAIGLGYLTLGQSAPTLSGGEAQRVKLAAELARPSTGKTMYLLDEPTTGLHFDDIAKLLKVLNSLVEKKNTVVVIEHNLDVIKTADWVIDVGPEAGSGGGEIIAAGTPEQIVERGKKPRTNGKKKNGIPTPHISLTGKMLAPVLQQGERKERDSFDVTAAATKQEGDIDLKHVGKNAKMPWQQDGRQWHIEGRVSHRGQPCKWEGKALAWVVDLIEASDQFATTKWNDRSTVEITGLQQKGNWFFHALSGDEWLLTLTFRVPKKTFNQEELQKALKIKKLDQLDELPVYGRGDRVKVKNLKGPFQQVTVKVHWLKEIETEAFKEFLQKAMQTFSGQIQKAKLNLNDLTPWKVLGKKWHLSRKGFPSNKRVQWTAETLEKLFDLLETVFSDATITYSNKTIVDITPPRAKKPIATLHSKRREGIDLSLYTEPGRFALGRFANLAADCELKQHRDGRDWITLRFDGISQVRKKELKQFLQEFTK</sequence>
<dbReference type="GO" id="GO:0005524">
    <property type="term" value="F:ATP binding"/>
    <property type="evidence" value="ECO:0007669"/>
    <property type="project" value="UniProtKB-KW"/>
</dbReference>
<dbReference type="GO" id="GO:0005737">
    <property type="term" value="C:cytoplasm"/>
    <property type="evidence" value="ECO:0007669"/>
    <property type="project" value="UniProtKB-SubCell"/>
</dbReference>
<reference evidence="15" key="1">
    <citation type="submission" date="2018-06" db="EMBL/GenBank/DDBJ databases">
        <authorList>
            <person name="Zhirakovskaya E."/>
        </authorList>
    </citation>
    <scope>NUCLEOTIDE SEQUENCE</scope>
</reference>
<evidence type="ECO:0000256" key="11">
    <source>
        <dbReference type="ARBA" id="ARBA00022881"/>
    </source>
</evidence>
<evidence type="ECO:0000256" key="9">
    <source>
        <dbReference type="ARBA" id="ARBA00022833"/>
    </source>
</evidence>
<comment type="subcellular location">
    <subcellularLocation>
        <location evidence="1">Cytoplasm</location>
    </subcellularLocation>
</comment>
<name>A0A3B1DVN2_9ZZZZ</name>
<keyword evidence="2" id="KW-0963">Cytoplasm</keyword>
<dbReference type="PROSITE" id="PS50893">
    <property type="entry name" value="ABC_TRANSPORTER_2"/>
    <property type="match status" value="1"/>
</dbReference>
<accession>A0A3B1DVN2</accession>
<evidence type="ECO:0000259" key="14">
    <source>
        <dbReference type="PROSITE" id="PS50893"/>
    </source>
</evidence>
<evidence type="ECO:0000313" key="15">
    <source>
        <dbReference type="EMBL" id="VAX40264.1"/>
    </source>
</evidence>
<dbReference type="InterPro" id="IPR041552">
    <property type="entry name" value="UvrA_DNA-bd"/>
</dbReference>
<dbReference type="InterPro" id="IPR004602">
    <property type="entry name" value="UvrA"/>
</dbReference>
<dbReference type="AlphaFoldDB" id="A0A3B1DVN2"/>
<feature type="domain" description="ABC transporter" evidence="14">
    <location>
        <begin position="498"/>
        <end position="849"/>
    </location>
</feature>
<dbReference type="GO" id="GO:0016887">
    <property type="term" value="F:ATP hydrolysis activity"/>
    <property type="evidence" value="ECO:0007669"/>
    <property type="project" value="InterPro"/>
</dbReference>
<evidence type="ECO:0000256" key="12">
    <source>
        <dbReference type="ARBA" id="ARBA00023125"/>
    </source>
</evidence>
<evidence type="ECO:0000256" key="8">
    <source>
        <dbReference type="ARBA" id="ARBA00022771"/>
    </source>
</evidence>
<keyword evidence="13" id="KW-0234">DNA repair</keyword>